<feature type="domain" description="SH2" evidence="2">
    <location>
        <begin position="118"/>
        <end position="216"/>
    </location>
</feature>
<keyword evidence="1" id="KW-0727">SH2 domain</keyword>
<protein>
    <submittedName>
        <fullName evidence="3">Src like adaptor 2a</fullName>
    </submittedName>
</protein>
<dbReference type="SUPFAM" id="SSF55550">
    <property type="entry name" value="SH2 domain"/>
    <property type="match status" value="1"/>
</dbReference>
<evidence type="ECO:0000313" key="3">
    <source>
        <dbReference type="Ensembl" id="ENSGACP00000038002.1"/>
    </source>
</evidence>
<name>A0AAQ4PGU9_GASAC</name>
<dbReference type="Gene3D" id="3.30.505.10">
    <property type="entry name" value="SH2 domain"/>
    <property type="match status" value="1"/>
</dbReference>
<sequence length="286" mass="32267">MGTCPIRCRSKRTILENPSETDSQSSQDSVLVSLCNYSPFEHTEITMCIGERLDITSEYVVGAILCFTLVSVPADAVSQYGCLFSFNSDGDFMMVRSATTGVESYIPTDYTARLTHRWLFTGLSRIKAVELLMQPNNQSGAFLIRESETNKDGYSLSVLKRSNSSYLDCVKHYRIFQLHNGWIYISPGVTFPTVRHLVEHYSESVGGLCCRLTEPCFIHGVDAPREPRPVPSAIRRPTINWKDISRSVIFRKVRTESDHSFVSEGLREAISSYLQMTEGNDDSWDT</sequence>
<dbReference type="PROSITE" id="PS50001">
    <property type="entry name" value="SH2"/>
    <property type="match status" value="1"/>
</dbReference>
<reference evidence="3" key="2">
    <citation type="submission" date="2025-08" db="UniProtKB">
        <authorList>
            <consortium name="Ensembl"/>
        </authorList>
    </citation>
    <scope>IDENTIFICATION</scope>
</reference>
<dbReference type="SMART" id="SM00252">
    <property type="entry name" value="SH2"/>
    <property type="match status" value="1"/>
</dbReference>
<dbReference type="PANTHER" id="PTHR46037">
    <property type="entry name" value="PROTEIN ENHANCER OF SEVENLESS 2B"/>
    <property type="match status" value="1"/>
</dbReference>
<keyword evidence="4" id="KW-1185">Reference proteome</keyword>
<dbReference type="GeneTree" id="ENSGT00940000160331"/>
<reference evidence="3" key="3">
    <citation type="submission" date="2025-09" db="UniProtKB">
        <authorList>
            <consortium name="Ensembl"/>
        </authorList>
    </citation>
    <scope>IDENTIFICATION</scope>
</reference>
<organism evidence="3 4">
    <name type="scientific">Gasterosteus aculeatus aculeatus</name>
    <name type="common">three-spined stickleback</name>
    <dbReference type="NCBI Taxonomy" id="481459"/>
    <lineage>
        <taxon>Eukaryota</taxon>
        <taxon>Metazoa</taxon>
        <taxon>Chordata</taxon>
        <taxon>Craniata</taxon>
        <taxon>Vertebrata</taxon>
        <taxon>Euteleostomi</taxon>
        <taxon>Actinopterygii</taxon>
        <taxon>Neopterygii</taxon>
        <taxon>Teleostei</taxon>
        <taxon>Neoteleostei</taxon>
        <taxon>Acanthomorphata</taxon>
        <taxon>Eupercaria</taxon>
        <taxon>Perciformes</taxon>
        <taxon>Cottioidei</taxon>
        <taxon>Gasterosteales</taxon>
        <taxon>Gasterosteidae</taxon>
        <taxon>Gasterosteus</taxon>
    </lineage>
</organism>
<dbReference type="PRINTS" id="PR00401">
    <property type="entry name" value="SH2DOMAIN"/>
</dbReference>
<reference evidence="3 4" key="1">
    <citation type="journal article" date="2021" name="G3 (Bethesda)">
        <title>Improved contiguity of the threespine stickleback genome using long-read sequencing.</title>
        <authorList>
            <person name="Nath S."/>
            <person name="Shaw D.E."/>
            <person name="White M.A."/>
        </authorList>
    </citation>
    <scope>NUCLEOTIDE SEQUENCE [LARGE SCALE GENOMIC DNA]</scope>
    <source>
        <strain evidence="3 4">Lake Benthic</strain>
    </source>
</reference>
<dbReference type="InterPro" id="IPR036860">
    <property type="entry name" value="SH2_dom_sf"/>
</dbReference>
<dbReference type="AlphaFoldDB" id="A0AAQ4PGU9"/>
<dbReference type="Proteomes" id="UP000007635">
    <property type="component" value="Chromosome XVII"/>
</dbReference>
<dbReference type="InterPro" id="IPR043539">
    <property type="entry name" value="Grb2-like"/>
</dbReference>
<proteinExistence type="predicted"/>
<dbReference type="Pfam" id="PF00017">
    <property type="entry name" value="SH2"/>
    <property type="match status" value="1"/>
</dbReference>
<evidence type="ECO:0000256" key="1">
    <source>
        <dbReference type="PROSITE-ProRule" id="PRU00191"/>
    </source>
</evidence>
<dbReference type="InterPro" id="IPR000980">
    <property type="entry name" value="SH2"/>
</dbReference>
<evidence type="ECO:0000313" key="4">
    <source>
        <dbReference type="Proteomes" id="UP000007635"/>
    </source>
</evidence>
<evidence type="ECO:0000259" key="2">
    <source>
        <dbReference type="PROSITE" id="PS50001"/>
    </source>
</evidence>
<dbReference type="Ensembl" id="ENSGACT00000048732.1">
    <property type="protein sequence ID" value="ENSGACP00000038002.1"/>
    <property type="gene ID" value="ENSGACG00000026315.1"/>
</dbReference>
<accession>A0AAQ4PGU9</accession>